<dbReference type="EMBL" id="CP002000">
    <property type="protein sequence ID" value="ADJ46567.1"/>
    <property type="molecule type" value="Genomic_DNA"/>
</dbReference>
<proteinExistence type="predicted"/>
<dbReference type="InterPro" id="IPR006827">
    <property type="entry name" value="Lant_deHydtase_N"/>
</dbReference>
<evidence type="ECO:0000313" key="3">
    <source>
        <dbReference type="Proteomes" id="UP000000328"/>
    </source>
</evidence>
<evidence type="ECO:0000259" key="1">
    <source>
        <dbReference type="Pfam" id="PF04738"/>
    </source>
</evidence>
<organism evidence="2 3">
    <name type="scientific">Amycolatopsis mediterranei (strain U-32)</name>
    <dbReference type="NCBI Taxonomy" id="749927"/>
    <lineage>
        <taxon>Bacteria</taxon>
        <taxon>Bacillati</taxon>
        <taxon>Actinomycetota</taxon>
        <taxon>Actinomycetes</taxon>
        <taxon>Pseudonocardiales</taxon>
        <taxon>Pseudonocardiaceae</taxon>
        <taxon>Amycolatopsis</taxon>
    </lineage>
</organism>
<dbReference type="eggNOG" id="COG1020">
    <property type="taxonomic scope" value="Bacteria"/>
</dbReference>
<evidence type="ECO:0000313" key="2">
    <source>
        <dbReference type="EMBL" id="ADJ46567.1"/>
    </source>
</evidence>
<feature type="domain" description="Lantibiotic dehydratase N-terminal" evidence="1">
    <location>
        <begin position="57"/>
        <end position="696"/>
    </location>
</feature>
<dbReference type="HOGENOM" id="CLU_011068_1_0_11"/>
<dbReference type="AlphaFoldDB" id="A0A0H3D8C5"/>
<accession>A0A0H3D8C5</accession>
<reference evidence="2 3" key="1">
    <citation type="journal article" date="2010" name="Cell Res.">
        <title>Complete genome sequence of the rifamycin SV-producing Amycolatopsis mediterranei U32 revealed its genetic characteristics in phylogeny and metabolism.</title>
        <authorList>
            <person name="Zhao W."/>
            <person name="Zhong Y."/>
            <person name="Yuan H."/>
            <person name="Wang J."/>
            <person name="Zheng H."/>
            <person name="Wang Y."/>
            <person name="Cen X."/>
            <person name="Xu F."/>
            <person name="Bai J."/>
            <person name="Han X."/>
            <person name="Lu G."/>
            <person name="Zhu Y."/>
            <person name="Shao Z."/>
            <person name="Yan H."/>
            <person name="Li C."/>
            <person name="Peng N."/>
            <person name="Zhang Z."/>
            <person name="Zhang Y."/>
            <person name="Lin W."/>
            <person name="Fan Y."/>
            <person name="Qin Z."/>
            <person name="Hu Y."/>
            <person name="Zhu B."/>
            <person name="Wang S."/>
            <person name="Ding X."/>
            <person name="Zhao G.P."/>
        </authorList>
    </citation>
    <scope>NUCLEOTIDE SEQUENCE [LARGE SCALE GENOMIC DNA]</scope>
    <source>
        <strain evidence="3">U-32</strain>
    </source>
</reference>
<dbReference type="KEGG" id="amd:AMED_4801"/>
<dbReference type="OrthoDB" id="8428173at2"/>
<name>A0A0H3D8C5_AMYMU</name>
<sequence>MLRRAGFPFDLLAPLRDDEFAEELRTAAAGGDWAALPDRFDDVLRASVGELVRAGRDERALEAVYLSSPEAYQRLRDWVHEDVPATLNHRVKRRVQLLTMYLQRLCTKNETSSFFGPLAWVRTGTPDEPFAFAGPGELRNRVFWSNWSVQQLARLVSADPQVWPALTPRPATQTFLTDGGARRVDFAGHPPLVEPVAELTGPPLRELFALCDGKRTIADVAAASGTDPERLAAQLTELVDCAALEVDITIPSGAPEPFAFLRERVAALPAAPRERWLTELDRLDALRQRVQDARGLPARIAAVEALNEGYAGTGAGATARDGGQIASDRTLWYEDCRQDWGAATLAGPAAASLREEFPQLLELLFQLPLARLRARRAECHRWFTETFGAGSVVTVDQALAAAADTDLSTRLQVLDDKQRAEYPAPLSAVLHANRHRSEVVLPLSWVHEHLGDAPFDAWALCSADLHLSAADDDAVRAGEFTWVLGEVHALHEVLASTFALLHPDPGSLAEDCAAHREALSDTVICEPLKAHRGKMSVRVPFGSPQIEFSARSAQPERLRLTPDELTIRDRGHRLALHGDRHGEVELVVAPQQWLADETGSLFGCFTGVRAYRMTDFLGGPAADHLPRLRVGRFVLARETWWIEPEPAKRKIFQFDNQRLAWRIKHDHGLPDQVFVSFEEEPKPIFVDFRNPLLVEIFVKGVQSSTQPFRVTEMLPGAGAMWLDHGLGAHTNEFRIGFYRKADE</sequence>
<dbReference type="PATRIC" id="fig|749927.5.peg.4966"/>
<gene>
    <name evidence="2" type="ordered locus">AMED_4801</name>
</gene>
<dbReference type="Pfam" id="PF04738">
    <property type="entry name" value="Lant_dehydr_N"/>
    <property type="match status" value="1"/>
</dbReference>
<protein>
    <submittedName>
        <fullName evidence="2">Lantibiotic dehydratase</fullName>
    </submittedName>
</protein>
<dbReference type="Proteomes" id="UP000000328">
    <property type="component" value="Chromosome"/>
</dbReference>